<protein>
    <submittedName>
        <fullName evidence="2">Uncharacterized protein</fullName>
    </submittedName>
</protein>
<accession>A0AAP0DJW7</accession>
<keyword evidence="3" id="KW-1185">Reference proteome</keyword>
<reference evidence="2 3" key="1">
    <citation type="submission" date="2024-04" db="EMBL/GenBank/DDBJ databases">
        <title>The reference genome of an endangered Asteraceae, Deinandra increscens subsp. villosa, native to the Central Coast of California.</title>
        <authorList>
            <person name="Guilliams M."/>
            <person name="Hasenstab-Lehman K."/>
            <person name="Meyer R."/>
            <person name="Mcevoy S."/>
        </authorList>
    </citation>
    <scope>NUCLEOTIDE SEQUENCE [LARGE SCALE GENOMIC DNA]</scope>
    <source>
        <tissue evidence="2">Leaf</tissue>
    </source>
</reference>
<evidence type="ECO:0000313" key="3">
    <source>
        <dbReference type="Proteomes" id="UP001408789"/>
    </source>
</evidence>
<comment type="caution">
    <text evidence="2">The sequence shown here is derived from an EMBL/GenBank/DDBJ whole genome shotgun (WGS) entry which is preliminary data.</text>
</comment>
<feature type="region of interest" description="Disordered" evidence="1">
    <location>
        <begin position="12"/>
        <end position="32"/>
    </location>
</feature>
<dbReference type="AlphaFoldDB" id="A0AAP0DJW7"/>
<feature type="compositionally biased region" description="Basic and acidic residues" evidence="1">
    <location>
        <begin position="19"/>
        <end position="29"/>
    </location>
</feature>
<evidence type="ECO:0000313" key="2">
    <source>
        <dbReference type="EMBL" id="KAK9072444.1"/>
    </source>
</evidence>
<organism evidence="2 3">
    <name type="scientific">Deinandra increscens subsp. villosa</name>
    <dbReference type="NCBI Taxonomy" id="3103831"/>
    <lineage>
        <taxon>Eukaryota</taxon>
        <taxon>Viridiplantae</taxon>
        <taxon>Streptophyta</taxon>
        <taxon>Embryophyta</taxon>
        <taxon>Tracheophyta</taxon>
        <taxon>Spermatophyta</taxon>
        <taxon>Magnoliopsida</taxon>
        <taxon>eudicotyledons</taxon>
        <taxon>Gunneridae</taxon>
        <taxon>Pentapetalae</taxon>
        <taxon>asterids</taxon>
        <taxon>campanulids</taxon>
        <taxon>Asterales</taxon>
        <taxon>Asteraceae</taxon>
        <taxon>Asteroideae</taxon>
        <taxon>Heliantheae alliance</taxon>
        <taxon>Madieae</taxon>
        <taxon>Madiinae</taxon>
        <taxon>Deinandra</taxon>
    </lineage>
</organism>
<gene>
    <name evidence="2" type="ORF">SSX86_008878</name>
</gene>
<evidence type="ECO:0000256" key="1">
    <source>
        <dbReference type="SAM" id="MobiDB-lite"/>
    </source>
</evidence>
<dbReference type="Proteomes" id="UP001408789">
    <property type="component" value="Unassembled WGS sequence"/>
</dbReference>
<dbReference type="PANTHER" id="PTHR33401:SF13">
    <property type="entry name" value="EXPRESSED PROTEIN"/>
    <property type="match status" value="1"/>
</dbReference>
<sequence length="130" mass="14205">MQISRLCACYAPSSSNKGNPEEKGGSRLDTKKHHQHVIIMKDEQVCKGKINGGGGESRIKMYGADHRGVPIKSNFRKVQEDGNQISSGIRKVTWSDAHGKSIAHVQEFEPSVSDDGELRGVRNSCVCAIL</sequence>
<dbReference type="EMBL" id="JBCNJP010000010">
    <property type="protein sequence ID" value="KAK9072444.1"/>
    <property type="molecule type" value="Genomic_DNA"/>
</dbReference>
<proteinExistence type="predicted"/>
<dbReference type="PANTHER" id="PTHR33401">
    <property type="entry name" value="LIGHT-HARVESTING COMPLEX-LIKE PROTEIN OHP2, CHLOROPLASTIC"/>
    <property type="match status" value="1"/>
</dbReference>
<name>A0AAP0DJW7_9ASTR</name>